<dbReference type="InterPro" id="IPR040167">
    <property type="entry name" value="TF_CP2-like"/>
</dbReference>
<evidence type="ECO:0000259" key="2">
    <source>
        <dbReference type="PROSITE" id="PS51968"/>
    </source>
</evidence>
<sequence length="89" mass="10014">LIIDTKNCQGVLPHNIEEIAFNAVVVKWNPMDGPVKVNIAVHCLSTDFSNQKGVKGIPLHIQIDTYEQNPRENTLVHRGYSQIKAFCDK</sequence>
<dbReference type="AlphaFoldDB" id="A0AAV2IPC0"/>
<protein>
    <recommendedName>
        <fullName evidence="2">Grh/CP2 DB domain-containing protein</fullName>
    </recommendedName>
</protein>
<keyword evidence="4" id="KW-1185">Reference proteome</keyword>
<feature type="non-terminal residue" evidence="3">
    <location>
        <position position="89"/>
    </location>
</feature>
<dbReference type="GO" id="GO:0005634">
    <property type="term" value="C:nucleus"/>
    <property type="evidence" value="ECO:0007669"/>
    <property type="project" value="UniProtKB-SubCell"/>
</dbReference>
<reference evidence="3 4" key="1">
    <citation type="submission" date="2024-04" db="EMBL/GenBank/DDBJ databases">
        <authorList>
            <consortium name="Genoscope - CEA"/>
            <person name="William W."/>
        </authorList>
    </citation>
    <scope>NUCLEOTIDE SEQUENCE [LARGE SCALE GENOMIC DNA]</scope>
</reference>
<proteinExistence type="predicted"/>
<keyword evidence="1" id="KW-0539">Nucleus</keyword>
<dbReference type="PANTHER" id="PTHR11037:SF20">
    <property type="entry name" value="PROTEIN GRAINYHEAD"/>
    <property type="match status" value="1"/>
</dbReference>
<dbReference type="GO" id="GO:0000978">
    <property type="term" value="F:RNA polymerase II cis-regulatory region sequence-specific DNA binding"/>
    <property type="evidence" value="ECO:0007669"/>
    <property type="project" value="TreeGrafter"/>
</dbReference>
<dbReference type="PROSITE" id="PS51968">
    <property type="entry name" value="GRH_CP2_DB"/>
    <property type="match status" value="1"/>
</dbReference>
<dbReference type="EMBL" id="CAXITT010002757">
    <property type="protein sequence ID" value="CAL1549001.1"/>
    <property type="molecule type" value="Genomic_DNA"/>
</dbReference>
<dbReference type="InterPro" id="IPR007604">
    <property type="entry name" value="CP2"/>
</dbReference>
<feature type="non-terminal residue" evidence="3">
    <location>
        <position position="1"/>
    </location>
</feature>
<gene>
    <name evidence="3" type="ORF">GSLYS_00022318001</name>
</gene>
<comment type="caution">
    <text evidence="3">The sequence shown here is derived from an EMBL/GenBank/DDBJ whole genome shotgun (WGS) entry which is preliminary data.</text>
</comment>
<dbReference type="PANTHER" id="PTHR11037">
    <property type="entry name" value="TRANSCRIPTION FACTOR CP2"/>
    <property type="match status" value="1"/>
</dbReference>
<accession>A0AAV2IPC0</accession>
<evidence type="ECO:0000256" key="1">
    <source>
        <dbReference type="PROSITE-ProRule" id="PRU01313"/>
    </source>
</evidence>
<dbReference type="GO" id="GO:0001228">
    <property type="term" value="F:DNA-binding transcription activator activity, RNA polymerase II-specific"/>
    <property type="evidence" value="ECO:0007669"/>
    <property type="project" value="TreeGrafter"/>
</dbReference>
<comment type="subcellular location">
    <subcellularLocation>
        <location evidence="1">Nucleus</location>
    </subcellularLocation>
</comment>
<dbReference type="Pfam" id="PF04516">
    <property type="entry name" value="CP2"/>
    <property type="match status" value="1"/>
</dbReference>
<name>A0AAV2IPC0_LYMST</name>
<evidence type="ECO:0000313" key="3">
    <source>
        <dbReference type="EMBL" id="CAL1549001.1"/>
    </source>
</evidence>
<organism evidence="3 4">
    <name type="scientific">Lymnaea stagnalis</name>
    <name type="common">Great pond snail</name>
    <name type="synonym">Helix stagnalis</name>
    <dbReference type="NCBI Taxonomy" id="6523"/>
    <lineage>
        <taxon>Eukaryota</taxon>
        <taxon>Metazoa</taxon>
        <taxon>Spiralia</taxon>
        <taxon>Lophotrochozoa</taxon>
        <taxon>Mollusca</taxon>
        <taxon>Gastropoda</taxon>
        <taxon>Heterobranchia</taxon>
        <taxon>Euthyneura</taxon>
        <taxon>Panpulmonata</taxon>
        <taxon>Hygrophila</taxon>
        <taxon>Lymnaeoidea</taxon>
        <taxon>Lymnaeidae</taxon>
        <taxon>Lymnaea</taxon>
    </lineage>
</organism>
<evidence type="ECO:0000313" key="4">
    <source>
        <dbReference type="Proteomes" id="UP001497497"/>
    </source>
</evidence>
<feature type="domain" description="Grh/CP2 DB" evidence="2">
    <location>
        <begin position="1"/>
        <end position="89"/>
    </location>
</feature>
<keyword evidence="1" id="KW-0238">DNA-binding</keyword>
<dbReference type="Proteomes" id="UP001497497">
    <property type="component" value="Unassembled WGS sequence"/>
</dbReference>